<dbReference type="Proteomes" id="UP001345963">
    <property type="component" value="Unassembled WGS sequence"/>
</dbReference>
<gene>
    <name evidence="1" type="ORF">ATANTOWER_025898</name>
</gene>
<protein>
    <submittedName>
        <fullName evidence="1">Uncharacterized protein</fullName>
    </submittedName>
</protein>
<name>A0ABU7BUQ3_9TELE</name>
<feature type="non-terminal residue" evidence="1">
    <location>
        <position position="1"/>
    </location>
</feature>
<reference evidence="1 2" key="1">
    <citation type="submission" date="2021-07" db="EMBL/GenBank/DDBJ databases">
        <authorList>
            <person name="Palmer J.M."/>
        </authorList>
    </citation>
    <scope>NUCLEOTIDE SEQUENCE [LARGE SCALE GENOMIC DNA]</scope>
    <source>
        <strain evidence="1 2">AT_MEX2019</strain>
        <tissue evidence="1">Muscle</tissue>
    </source>
</reference>
<accession>A0ABU7BUQ3</accession>
<comment type="caution">
    <text evidence="1">The sequence shown here is derived from an EMBL/GenBank/DDBJ whole genome shotgun (WGS) entry which is preliminary data.</text>
</comment>
<organism evidence="1 2">
    <name type="scientific">Ataeniobius toweri</name>
    <dbReference type="NCBI Taxonomy" id="208326"/>
    <lineage>
        <taxon>Eukaryota</taxon>
        <taxon>Metazoa</taxon>
        <taxon>Chordata</taxon>
        <taxon>Craniata</taxon>
        <taxon>Vertebrata</taxon>
        <taxon>Euteleostomi</taxon>
        <taxon>Actinopterygii</taxon>
        <taxon>Neopterygii</taxon>
        <taxon>Teleostei</taxon>
        <taxon>Neoteleostei</taxon>
        <taxon>Acanthomorphata</taxon>
        <taxon>Ovalentaria</taxon>
        <taxon>Atherinomorphae</taxon>
        <taxon>Cyprinodontiformes</taxon>
        <taxon>Goodeidae</taxon>
        <taxon>Ataeniobius</taxon>
    </lineage>
</organism>
<evidence type="ECO:0000313" key="2">
    <source>
        <dbReference type="Proteomes" id="UP001345963"/>
    </source>
</evidence>
<evidence type="ECO:0000313" key="1">
    <source>
        <dbReference type="EMBL" id="MED6253285.1"/>
    </source>
</evidence>
<dbReference type="EMBL" id="JAHUTI010065062">
    <property type="protein sequence ID" value="MED6253285.1"/>
    <property type="molecule type" value="Genomic_DNA"/>
</dbReference>
<sequence length="60" mass="6534">IQDQVSSVIKQNLFHQPSDCSIESSTNNFKKCVEPFTSTAIPSQKCPRKGGRLPVTGLSV</sequence>
<keyword evidence="2" id="KW-1185">Reference proteome</keyword>
<proteinExistence type="predicted"/>